<evidence type="ECO:0000313" key="3">
    <source>
        <dbReference type="Proteomes" id="UP001596047"/>
    </source>
</evidence>
<sequence length="97" mass="10921">MDEPAELCFESEFLFFCQINGESQSSQKRSVCFRSEFCFFTKLMVNRKAHKNEVYASEASFCFFTKLIGESQSSQKLLGGPNNGSKPISKSKSKPGQ</sequence>
<evidence type="ECO:0000313" key="2">
    <source>
        <dbReference type="EMBL" id="MFC5648491.1"/>
    </source>
</evidence>
<dbReference type="Proteomes" id="UP001596047">
    <property type="component" value="Unassembled WGS sequence"/>
</dbReference>
<organism evidence="2 3">
    <name type="scientific">Paenibacillus solisilvae</name>
    <dbReference type="NCBI Taxonomy" id="2486751"/>
    <lineage>
        <taxon>Bacteria</taxon>
        <taxon>Bacillati</taxon>
        <taxon>Bacillota</taxon>
        <taxon>Bacilli</taxon>
        <taxon>Bacillales</taxon>
        <taxon>Paenibacillaceae</taxon>
        <taxon>Paenibacillus</taxon>
    </lineage>
</organism>
<keyword evidence="3" id="KW-1185">Reference proteome</keyword>
<protein>
    <submittedName>
        <fullName evidence="2">Uncharacterized protein</fullName>
    </submittedName>
</protein>
<comment type="caution">
    <text evidence="2">The sequence shown here is derived from an EMBL/GenBank/DDBJ whole genome shotgun (WGS) entry which is preliminary data.</text>
</comment>
<reference evidence="3" key="1">
    <citation type="journal article" date="2019" name="Int. J. Syst. Evol. Microbiol.">
        <title>The Global Catalogue of Microorganisms (GCM) 10K type strain sequencing project: providing services to taxonomists for standard genome sequencing and annotation.</title>
        <authorList>
            <consortium name="The Broad Institute Genomics Platform"/>
            <consortium name="The Broad Institute Genome Sequencing Center for Infectious Disease"/>
            <person name="Wu L."/>
            <person name="Ma J."/>
        </authorList>
    </citation>
    <scope>NUCLEOTIDE SEQUENCE [LARGE SCALE GENOMIC DNA]</scope>
    <source>
        <strain evidence="3">CGMCC 1.3240</strain>
    </source>
</reference>
<proteinExistence type="predicted"/>
<gene>
    <name evidence="2" type="ORF">ACFPYJ_04995</name>
</gene>
<accession>A0ABW0VVC5</accession>
<dbReference type="EMBL" id="JBHSOW010000016">
    <property type="protein sequence ID" value="MFC5648491.1"/>
    <property type="molecule type" value="Genomic_DNA"/>
</dbReference>
<feature type="region of interest" description="Disordered" evidence="1">
    <location>
        <begin position="73"/>
        <end position="97"/>
    </location>
</feature>
<dbReference type="RefSeq" id="WP_379186947.1">
    <property type="nucleotide sequence ID" value="NZ_JBHSOW010000016.1"/>
</dbReference>
<name>A0ABW0VVC5_9BACL</name>
<evidence type="ECO:0000256" key="1">
    <source>
        <dbReference type="SAM" id="MobiDB-lite"/>
    </source>
</evidence>